<dbReference type="OrthoDB" id="62567at2"/>
<evidence type="ECO:0000313" key="2">
    <source>
        <dbReference type="EMBL" id="PPE66756.1"/>
    </source>
</evidence>
<feature type="domain" description="Dienelactone hydrolase" evidence="1">
    <location>
        <begin position="21"/>
        <end position="232"/>
    </location>
</feature>
<sequence>MPHPIHTRWIELPQGAGASQAAYLALPPGGSGPGLLLYQEIFGVNEHIRVVAEQYALAGFVVLAPDVFWRQAPRVELGYEGADMQRARELMNGMDRQHLLADIALHVGALRQRPEVRDKVAALGYCMGGRLAYLAAATTDVDAAVGYYGGGIQDQLDLASRIRCPLMLHYGETDSHIPLQAVDRVRQALTASGSEVFVYPGAGHGFNCWARASYHAPSAALAHARSLHLLATSLF</sequence>
<dbReference type="AlphaFoldDB" id="A0A2S5SVL2"/>
<protein>
    <submittedName>
        <fullName evidence="2">Carboxymethylenebutenolidase</fullName>
    </submittedName>
</protein>
<keyword evidence="3" id="KW-1185">Reference proteome</keyword>
<proteinExistence type="predicted"/>
<dbReference type="InterPro" id="IPR051049">
    <property type="entry name" value="Dienelactone_hydrolase-like"/>
</dbReference>
<dbReference type="EMBL" id="PSNX01000005">
    <property type="protein sequence ID" value="PPE66756.1"/>
    <property type="molecule type" value="Genomic_DNA"/>
</dbReference>
<dbReference type="PANTHER" id="PTHR46623:SF6">
    <property type="entry name" value="ALPHA_BETA-HYDROLASES SUPERFAMILY PROTEIN"/>
    <property type="match status" value="1"/>
</dbReference>
<accession>A0A2S5SVL2</accession>
<gene>
    <name evidence="2" type="ORF">C1704_07165</name>
</gene>
<organism evidence="2 3">
    <name type="scientific">Caldimonas caldifontis</name>
    <dbReference type="NCBI Taxonomy" id="1452508"/>
    <lineage>
        <taxon>Bacteria</taxon>
        <taxon>Pseudomonadati</taxon>
        <taxon>Pseudomonadota</taxon>
        <taxon>Betaproteobacteria</taxon>
        <taxon>Burkholderiales</taxon>
        <taxon>Sphaerotilaceae</taxon>
        <taxon>Caldimonas</taxon>
    </lineage>
</organism>
<name>A0A2S5SVL2_9BURK</name>
<dbReference type="InterPro" id="IPR029058">
    <property type="entry name" value="AB_hydrolase_fold"/>
</dbReference>
<dbReference type="Pfam" id="PF01738">
    <property type="entry name" value="DLH"/>
    <property type="match status" value="1"/>
</dbReference>
<evidence type="ECO:0000259" key="1">
    <source>
        <dbReference type="Pfam" id="PF01738"/>
    </source>
</evidence>
<comment type="caution">
    <text evidence="2">The sequence shown here is derived from an EMBL/GenBank/DDBJ whole genome shotgun (WGS) entry which is preliminary data.</text>
</comment>
<dbReference type="InterPro" id="IPR002925">
    <property type="entry name" value="Dienelactn_hydro"/>
</dbReference>
<reference evidence="2 3" key="1">
    <citation type="submission" date="2018-02" db="EMBL/GenBank/DDBJ databases">
        <title>Reclassifiation of [Polyangium] brachysporum DSM 7029 as Guopingzhaonella breviflexa gen. nov., sp. nov., a member of the family Comamonadaceae.</title>
        <authorList>
            <person name="Tang B."/>
        </authorList>
    </citation>
    <scope>NUCLEOTIDE SEQUENCE [LARGE SCALE GENOMIC DNA]</scope>
    <source>
        <strain evidence="2 3">BCRC 80649</strain>
    </source>
</reference>
<dbReference type="Gene3D" id="3.40.50.1820">
    <property type="entry name" value="alpha/beta hydrolase"/>
    <property type="match status" value="1"/>
</dbReference>
<dbReference type="Proteomes" id="UP000238605">
    <property type="component" value="Unassembled WGS sequence"/>
</dbReference>
<dbReference type="SUPFAM" id="SSF53474">
    <property type="entry name" value="alpha/beta-Hydrolases"/>
    <property type="match status" value="1"/>
</dbReference>
<dbReference type="GO" id="GO:0016787">
    <property type="term" value="F:hydrolase activity"/>
    <property type="evidence" value="ECO:0007669"/>
    <property type="project" value="InterPro"/>
</dbReference>
<dbReference type="RefSeq" id="WP_104302053.1">
    <property type="nucleotide sequence ID" value="NZ_PSNX01000005.1"/>
</dbReference>
<evidence type="ECO:0000313" key="3">
    <source>
        <dbReference type="Proteomes" id="UP000238605"/>
    </source>
</evidence>
<dbReference type="PANTHER" id="PTHR46623">
    <property type="entry name" value="CARBOXYMETHYLENEBUTENOLIDASE-RELATED"/>
    <property type="match status" value="1"/>
</dbReference>